<dbReference type="InterPro" id="IPR006683">
    <property type="entry name" value="Thioestr_dom"/>
</dbReference>
<dbReference type="GO" id="GO:0009062">
    <property type="term" value="P:fatty acid catabolic process"/>
    <property type="evidence" value="ECO:0007669"/>
    <property type="project" value="TreeGrafter"/>
</dbReference>
<reference evidence="5 6" key="1">
    <citation type="submission" date="2020-02" db="EMBL/GenBank/DDBJ databases">
        <title>Complete genome sequence of the novel Campylobacter species Candidatus Campylobacter infans.</title>
        <authorList>
            <person name="Duim B."/>
            <person name="Zomer A."/>
            <person name="van der Graaf L."/>
            <person name="Wagenaar J."/>
        </authorList>
    </citation>
    <scope>NUCLEOTIDE SEQUENCE [LARGE SCALE GENOMIC DNA]</scope>
    <source>
        <strain evidence="5 6">19S00001</strain>
    </source>
</reference>
<feature type="domain" description="HotDog ACOT-type" evidence="4">
    <location>
        <begin position="3"/>
        <end position="118"/>
    </location>
</feature>
<evidence type="ECO:0000256" key="2">
    <source>
        <dbReference type="ARBA" id="ARBA00022801"/>
    </source>
</evidence>
<dbReference type="Proteomes" id="UP000509414">
    <property type="component" value="Chromosome"/>
</dbReference>
<protein>
    <submittedName>
        <fullName evidence="5">Acyl-CoA thioesterase</fullName>
    </submittedName>
</protein>
<dbReference type="GO" id="GO:0005829">
    <property type="term" value="C:cytosol"/>
    <property type="evidence" value="ECO:0007669"/>
    <property type="project" value="TreeGrafter"/>
</dbReference>
<dbReference type="AlphaFoldDB" id="A0A7H9CI96"/>
<dbReference type="RefSeq" id="WP_178696731.1">
    <property type="nucleotide sequence ID" value="NZ_CP049075.1"/>
</dbReference>
<dbReference type="GO" id="GO:0052816">
    <property type="term" value="F:long-chain fatty acyl-CoA hydrolase activity"/>
    <property type="evidence" value="ECO:0007669"/>
    <property type="project" value="TreeGrafter"/>
</dbReference>
<name>A0A7H9CI96_9BACT</name>
<organism evidence="5 6">
    <name type="scientific">Candidatus Campylobacter infans</name>
    <dbReference type="NCBI Taxonomy" id="2561898"/>
    <lineage>
        <taxon>Bacteria</taxon>
        <taxon>Pseudomonadati</taxon>
        <taxon>Campylobacterota</taxon>
        <taxon>Epsilonproteobacteria</taxon>
        <taxon>Campylobacterales</taxon>
        <taxon>Campylobacteraceae</taxon>
        <taxon>Campylobacter</taxon>
    </lineage>
</organism>
<dbReference type="PANTHER" id="PTHR11049:SF5">
    <property type="entry name" value="ACYL-COA THIOESTER HYDROLASE YCIA"/>
    <property type="match status" value="1"/>
</dbReference>
<dbReference type="GO" id="GO:0006637">
    <property type="term" value="P:acyl-CoA metabolic process"/>
    <property type="evidence" value="ECO:0007669"/>
    <property type="project" value="TreeGrafter"/>
</dbReference>
<comment type="similarity">
    <text evidence="1">Belongs to the acyl coenzyme A hydrolase family.</text>
</comment>
<dbReference type="CDD" id="cd03442">
    <property type="entry name" value="BFIT_BACH"/>
    <property type="match status" value="1"/>
</dbReference>
<dbReference type="InterPro" id="IPR033120">
    <property type="entry name" value="HOTDOG_ACOT"/>
</dbReference>
<proteinExistence type="inferred from homology"/>
<evidence type="ECO:0000313" key="6">
    <source>
        <dbReference type="Proteomes" id="UP000509414"/>
    </source>
</evidence>
<keyword evidence="2 3" id="KW-0378">Hydrolase</keyword>
<evidence type="ECO:0000256" key="1">
    <source>
        <dbReference type="ARBA" id="ARBA00010458"/>
    </source>
</evidence>
<evidence type="ECO:0000256" key="3">
    <source>
        <dbReference type="PROSITE-ProRule" id="PRU01106"/>
    </source>
</evidence>
<dbReference type="PANTHER" id="PTHR11049">
    <property type="entry name" value="ACYL COENZYME A THIOESTER HYDROLASE"/>
    <property type="match status" value="1"/>
</dbReference>
<evidence type="ECO:0000313" key="5">
    <source>
        <dbReference type="EMBL" id="QLI05085.1"/>
    </source>
</evidence>
<gene>
    <name evidence="5" type="ORF">CINF_0562</name>
</gene>
<dbReference type="SUPFAM" id="SSF54637">
    <property type="entry name" value="Thioesterase/thiol ester dehydrase-isomerase"/>
    <property type="match status" value="1"/>
</dbReference>
<dbReference type="InterPro" id="IPR029069">
    <property type="entry name" value="HotDog_dom_sf"/>
</dbReference>
<sequence length="134" mass="14521">MKNMSEPRIKVVAMPSDTNASGNIFGGWILSQIDLAGAIAARELAPKRVVTISMKEVIFKNPVFVGDIISCYAKVQKVGKTSIEVEVKVIAERVGEHGGFVCLPVTSAHVAYVSVDENGQKKPIEAETKRIYGF</sequence>
<keyword evidence="6" id="KW-1185">Reference proteome</keyword>
<dbReference type="KEGG" id="cinf:CINF_0562"/>
<dbReference type="Gene3D" id="3.10.129.10">
    <property type="entry name" value="Hotdog Thioesterase"/>
    <property type="match status" value="1"/>
</dbReference>
<dbReference type="EMBL" id="CP049075">
    <property type="protein sequence ID" value="QLI05085.1"/>
    <property type="molecule type" value="Genomic_DNA"/>
</dbReference>
<dbReference type="PROSITE" id="PS51770">
    <property type="entry name" value="HOTDOG_ACOT"/>
    <property type="match status" value="1"/>
</dbReference>
<dbReference type="Pfam" id="PF03061">
    <property type="entry name" value="4HBT"/>
    <property type="match status" value="1"/>
</dbReference>
<evidence type="ECO:0000259" key="4">
    <source>
        <dbReference type="PROSITE" id="PS51770"/>
    </source>
</evidence>
<accession>A0A7H9CI96</accession>
<dbReference type="InterPro" id="IPR040170">
    <property type="entry name" value="Cytosol_ACT"/>
</dbReference>